<reference evidence="1" key="1">
    <citation type="submission" date="2020-06" db="EMBL/GenBank/DDBJ databases">
        <title>WGS assembly of Ceratodon purpureus strain R40.</title>
        <authorList>
            <person name="Carey S.B."/>
            <person name="Jenkins J."/>
            <person name="Shu S."/>
            <person name="Lovell J.T."/>
            <person name="Sreedasyam A."/>
            <person name="Maumus F."/>
            <person name="Tiley G.P."/>
            <person name="Fernandez-Pozo N."/>
            <person name="Barry K."/>
            <person name="Chen C."/>
            <person name="Wang M."/>
            <person name="Lipzen A."/>
            <person name="Daum C."/>
            <person name="Saski C.A."/>
            <person name="Payton A.C."/>
            <person name="Mcbreen J.C."/>
            <person name="Conrad R.E."/>
            <person name="Kollar L.M."/>
            <person name="Olsson S."/>
            <person name="Huttunen S."/>
            <person name="Landis J.B."/>
            <person name="Wickett N.J."/>
            <person name="Johnson M.G."/>
            <person name="Rensing S.A."/>
            <person name="Grimwood J."/>
            <person name="Schmutz J."/>
            <person name="Mcdaniel S.F."/>
        </authorList>
    </citation>
    <scope>NUCLEOTIDE SEQUENCE</scope>
    <source>
        <strain evidence="1">R40</strain>
    </source>
</reference>
<dbReference type="AlphaFoldDB" id="A0A8T0JAK3"/>
<protein>
    <submittedName>
        <fullName evidence="1">Uncharacterized protein</fullName>
    </submittedName>
</protein>
<proteinExistence type="predicted"/>
<keyword evidence="2" id="KW-1185">Reference proteome</keyword>
<evidence type="ECO:0000313" key="1">
    <source>
        <dbReference type="EMBL" id="KAG0591868.1"/>
    </source>
</evidence>
<comment type="caution">
    <text evidence="1">The sequence shown here is derived from an EMBL/GenBank/DDBJ whole genome shotgun (WGS) entry which is preliminary data.</text>
</comment>
<evidence type="ECO:0000313" key="2">
    <source>
        <dbReference type="Proteomes" id="UP000822688"/>
    </source>
</evidence>
<gene>
    <name evidence="1" type="ORF">KC19_1G207700</name>
</gene>
<organism evidence="1 2">
    <name type="scientific">Ceratodon purpureus</name>
    <name type="common">Fire moss</name>
    <name type="synonym">Dicranum purpureum</name>
    <dbReference type="NCBI Taxonomy" id="3225"/>
    <lineage>
        <taxon>Eukaryota</taxon>
        <taxon>Viridiplantae</taxon>
        <taxon>Streptophyta</taxon>
        <taxon>Embryophyta</taxon>
        <taxon>Bryophyta</taxon>
        <taxon>Bryophytina</taxon>
        <taxon>Bryopsida</taxon>
        <taxon>Dicranidae</taxon>
        <taxon>Pseudoditrichales</taxon>
        <taxon>Ditrichaceae</taxon>
        <taxon>Ceratodon</taxon>
    </lineage>
</organism>
<name>A0A8T0JAK3_CERPU</name>
<sequence>MRCDVHSKLDCEHFHSENIRRSSPAALACMKTKKKTMPLDLHTRAQPPRVNGTYANPRIPPRNRHPLGYWGLLRGHSGVELASAWTVFPLVGRGLIRGFLPSSCRSGVFVCYGGGEVPVYDECVVE</sequence>
<dbReference type="Proteomes" id="UP000822688">
    <property type="component" value="Chromosome 1"/>
</dbReference>
<accession>A0A8T0JAK3</accession>
<dbReference type="EMBL" id="CM026421">
    <property type="protein sequence ID" value="KAG0591868.1"/>
    <property type="molecule type" value="Genomic_DNA"/>
</dbReference>